<dbReference type="OrthoDB" id="207002at2759"/>
<dbReference type="GO" id="GO:0005737">
    <property type="term" value="C:cytoplasm"/>
    <property type="evidence" value="ECO:0007669"/>
    <property type="project" value="TreeGrafter"/>
</dbReference>
<feature type="domain" description="Methyltransferase" evidence="1">
    <location>
        <begin position="205"/>
        <end position="332"/>
    </location>
</feature>
<dbReference type="InterPro" id="IPR029063">
    <property type="entry name" value="SAM-dependent_MTases_sf"/>
</dbReference>
<dbReference type="EMBL" id="BRXY01000401">
    <property type="protein sequence ID" value="GMH92580.1"/>
    <property type="molecule type" value="Genomic_DNA"/>
</dbReference>
<dbReference type="Gene3D" id="3.40.50.150">
    <property type="entry name" value="Vaccinia Virus protein VP39"/>
    <property type="match status" value="1"/>
</dbReference>
<dbReference type="AlphaFoldDB" id="A0A9W7BR71"/>
<name>A0A9W7BR71_9STRA</name>
<dbReference type="Proteomes" id="UP001165085">
    <property type="component" value="Unassembled WGS sequence"/>
</dbReference>
<evidence type="ECO:0000313" key="2">
    <source>
        <dbReference type="EMBL" id="GMH92580.1"/>
    </source>
</evidence>
<reference evidence="3" key="1">
    <citation type="journal article" date="2023" name="Commun. Biol.">
        <title>Genome analysis of Parmales, the sister group of diatoms, reveals the evolutionary specialization of diatoms from phago-mixotrophs to photoautotrophs.</title>
        <authorList>
            <person name="Ban H."/>
            <person name="Sato S."/>
            <person name="Yoshikawa S."/>
            <person name="Yamada K."/>
            <person name="Nakamura Y."/>
            <person name="Ichinomiya M."/>
            <person name="Sato N."/>
            <person name="Blanc-Mathieu R."/>
            <person name="Endo H."/>
            <person name="Kuwata A."/>
            <person name="Ogata H."/>
        </authorList>
    </citation>
    <scope>NUCLEOTIDE SEQUENCE [LARGE SCALE GENOMIC DNA]</scope>
    <source>
        <strain evidence="3">NIES 3701</strain>
    </source>
</reference>
<dbReference type="InterPro" id="IPR025714">
    <property type="entry name" value="Methyltranfer_dom"/>
</dbReference>
<dbReference type="PANTHER" id="PTHR13369">
    <property type="match status" value="1"/>
</dbReference>
<evidence type="ECO:0000313" key="3">
    <source>
        <dbReference type="Proteomes" id="UP001165085"/>
    </source>
</evidence>
<organism evidence="2 3">
    <name type="scientific">Triparma strigata</name>
    <dbReference type="NCBI Taxonomy" id="1606541"/>
    <lineage>
        <taxon>Eukaryota</taxon>
        <taxon>Sar</taxon>
        <taxon>Stramenopiles</taxon>
        <taxon>Ochrophyta</taxon>
        <taxon>Bolidophyceae</taxon>
        <taxon>Parmales</taxon>
        <taxon>Triparmaceae</taxon>
        <taxon>Triparma</taxon>
    </lineage>
</organism>
<accession>A0A9W7BR71</accession>
<comment type="caution">
    <text evidence="2">The sequence shown here is derived from an EMBL/GenBank/DDBJ whole genome shotgun (WGS) entry which is preliminary data.</text>
</comment>
<proteinExistence type="predicted"/>
<dbReference type="Pfam" id="PF13679">
    <property type="entry name" value="Methyltransf_32"/>
    <property type="match status" value="1"/>
</dbReference>
<dbReference type="PANTHER" id="PTHR13369:SF0">
    <property type="entry name" value="GLUTATHIONE S-TRANSFERASE C-TERMINAL DOMAIN-CONTAINING PROTEIN"/>
    <property type="match status" value="1"/>
</dbReference>
<evidence type="ECO:0000259" key="1">
    <source>
        <dbReference type="Pfam" id="PF13679"/>
    </source>
</evidence>
<keyword evidence="3" id="KW-1185">Reference proteome</keyword>
<gene>
    <name evidence="2" type="ORF">TrST_g7265</name>
</gene>
<protein>
    <recommendedName>
        <fullName evidence="1">Methyltransferase domain-containing protein</fullName>
    </recommendedName>
</protein>
<dbReference type="CDD" id="cd02440">
    <property type="entry name" value="AdoMet_MTases"/>
    <property type="match status" value="1"/>
</dbReference>
<dbReference type="SUPFAM" id="SSF53335">
    <property type="entry name" value="S-adenosyl-L-methionine-dependent methyltransferases"/>
    <property type="match status" value="1"/>
</dbReference>
<sequence>MRRIYGKKKSGKAMKIAAFIHLLGLAAVQSLISVAPTKVRVSNIDWFLSTGEVESQIRKVFADDSIKVEVKPPRRNKRDEGKLHSGSAIVVFSDERAAARALTSTATSSINQWRISEVMEKVEEPTKKEVSPERVLLRQERAGRYARQRARRASSIDDLLDAIGEAPIEIESMSVEGIDFGCAPPGVDPASTGGGLKLGSKRATRKRASIEAFRTAIRQLFPSTLLSELKVADLGSGTGNLAIPLAWATGCAEMLAVDIYADSLARLLARAQEAGLEEKITVECSDILDVNLAGVGMVVSLHACGAASDLAMEAAVKEGISFAISPCCIGKVNFERSVQESGEVSGGNKDRAGKPASLSYPRSRWLSDKINIEDYTLLAKAADAADGAGDADSDWFRRGRRAKGIVEVDRLMFARERGYGAVRLLEMPGMDGYGKQELLVGSLR</sequence>